<dbReference type="PROSITE" id="PS00112">
    <property type="entry name" value="PHOSPHAGEN_KINASE"/>
    <property type="match status" value="2"/>
</dbReference>
<evidence type="ECO:0000256" key="5">
    <source>
        <dbReference type="ARBA" id="ARBA00022840"/>
    </source>
</evidence>
<name>A0A183MHL7_9TREM</name>
<evidence type="ECO:0000313" key="9">
    <source>
        <dbReference type="EMBL" id="VDP18569.1"/>
    </source>
</evidence>
<dbReference type="GO" id="GO:0004111">
    <property type="term" value="F:creatine kinase activity"/>
    <property type="evidence" value="ECO:0007669"/>
    <property type="project" value="InterPro"/>
</dbReference>
<organism evidence="9 10">
    <name type="scientific">Schistosoma margrebowiei</name>
    <dbReference type="NCBI Taxonomy" id="48269"/>
    <lineage>
        <taxon>Eukaryota</taxon>
        <taxon>Metazoa</taxon>
        <taxon>Spiralia</taxon>
        <taxon>Lophotrochozoa</taxon>
        <taxon>Platyhelminthes</taxon>
        <taxon>Trematoda</taxon>
        <taxon>Digenea</taxon>
        <taxon>Strigeidida</taxon>
        <taxon>Schistosomatoidea</taxon>
        <taxon>Schistosomatidae</taxon>
        <taxon>Schistosoma</taxon>
    </lineage>
</organism>
<dbReference type="InterPro" id="IPR022413">
    <property type="entry name" value="ATP-guanido_PTrfase_N"/>
</dbReference>
<feature type="binding site" evidence="7">
    <location>
        <begin position="670"/>
        <end position="674"/>
    </location>
    <ligand>
        <name>ATP</name>
        <dbReference type="ChEBI" id="CHEBI:30616"/>
    </ligand>
</feature>
<feature type="binding site" evidence="7">
    <location>
        <position position="575"/>
    </location>
    <ligand>
        <name>ATP</name>
        <dbReference type="ChEBI" id="CHEBI:30616"/>
    </ligand>
</feature>
<evidence type="ECO:0000256" key="8">
    <source>
        <dbReference type="RuleBase" id="RU000505"/>
    </source>
</evidence>
<dbReference type="Pfam" id="PF02807">
    <property type="entry name" value="ATP-gua_PtransN"/>
    <property type="match status" value="2"/>
</dbReference>
<dbReference type="EMBL" id="UZAI01016955">
    <property type="protein sequence ID" value="VDP18569.1"/>
    <property type="molecule type" value="Genomic_DNA"/>
</dbReference>
<feature type="binding site" evidence="7">
    <location>
        <position position="256"/>
    </location>
    <ligand>
        <name>ATP</name>
        <dbReference type="ChEBI" id="CHEBI:30616"/>
    </ligand>
</feature>
<dbReference type="GO" id="GO:0046314">
    <property type="term" value="P:phosphocreatine biosynthetic process"/>
    <property type="evidence" value="ECO:0007669"/>
    <property type="project" value="InterPro"/>
</dbReference>
<dbReference type="PROSITE" id="PS51509">
    <property type="entry name" value="PHOSPHAGEN_KINASE_N"/>
    <property type="match status" value="2"/>
</dbReference>
<dbReference type="InterPro" id="IPR022414">
    <property type="entry name" value="ATP-guanido_PTrfase_cat"/>
</dbReference>
<feature type="binding site" evidence="7">
    <location>
        <begin position="512"/>
        <end position="516"/>
    </location>
    <ligand>
        <name>ATP</name>
        <dbReference type="ChEBI" id="CHEBI:30616"/>
    </ligand>
</feature>
<dbReference type="GO" id="GO:0004054">
    <property type="term" value="F:arginine kinase activity"/>
    <property type="evidence" value="ECO:0007669"/>
    <property type="project" value="UniProtKB-ARBA"/>
</dbReference>
<dbReference type="InterPro" id="IPR000749">
    <property type="entry name" value="ATP-guanido_PTrfase"/>
</dbReference>
<dbReference type="FunFam" id="3.30.590.10:FF:000006">
    <property type="entry name" value="Arginine kinase 1"/>
    <property type="match status" value="2"/>
</dbReference>
<feature type="binding site" evidence="7">
    <location>
        <begin position="149"/>
        <end position="153"/>
    </location>
    <ligand>
        <name>ATP</name>
        <dbReference type="ChEBI" id="CHEBI:30616"/>
    </ligand>
</feature>
<accession>A0A183MHL7</accession>
<evidence type="ECO:0000256" key="4">
    <source>
        <dbReference type="ARBA" id="ARBA00022777"/>
    </source>
</evidence>
<keyword evidence="3 7" id="KW-0547">Nucleotide-binding</keyword>
<feature type="binding site" evidence="7">
    <location>
        <begin position="699"/>
        <end position="704"/>
    </location>
    <ligand>
        <name>ATP</name>
        <dbReference type="ChEBI" id="CHEBI:30616"/>
    </ligand>
</feature>
<keyword evidence="2 7" id="KW-0808">Transferase</keyword>
<keyword evidence="4 7" id="KW-0418">Kinase</keyword>
<protein>
    <submittedName>
        <fullName evidence="9">Uncharacterized protein</fullName>
    </submittedName>
</protein>
<dbReference type="CDD" id="cd07932">
    <property type="entry name" value="arginine_kinase_like"/>
    <property type="match status" value="2"/>
</dbReference>
<evidence type="ECO:0000256" key="2">
    <source>
        <dbReference type="ARBA" id="ARBA00022679"/>
    </source>
</evidence>
<proteinExistence type="inferred from homology"/>
<keyword evidence="5 7" id="KW-0067">ATP-binding</keyword>
<evidence type="ECO:0000256" key="1">
    <source>
        <dbReference type="ARBA" id="ARBA00006798"/>
    </source>
</evidence>
<gene>
    <name evidence="9" type="ORF">SMRZ_LOCUS15542</name>
</gene>
<dbReference type="PANTHER" id="PTHR11547:SF38">
    <property type="entry name" value="ARGININE KINASE 1-RELATED"/>
    <property type="match status" value="1"/>
</dbReference>
<dbReference type="InterPro" id="IPR022415">
    <property type="entry name" value="ATP-guanido_PTrfase_AS"/>
</dbReference>
<dbReference type="STRING" id="48269.A0A183MHL7"/>
<sequence length="746" mass="83828">MTCTSTFIKVVRLIQVVFVSREIRSLYTINMQVESLHNLQVKIRSDERNHSLTKKYLTDDIVKKYQATKTSLGGTLAHCVNTNAYNPGALLPRSCDLNAYESFRDFFDAVIADYHKVESGKIQHPKSDFGDLKSLSFTDLNAYGNLVVSTRVRLGRTVEGFGFGPTLTKDTRIELEKKISTALRNLSGEYEGTYYPLTGMSEEDRIKLVNDHFLFRNDDNVLKDAGGYIDWPTGRGIFINKQKNFLVWINEEDHIRVISMQKGGDLIAVYKRLAGAIQELSKSLKFAFNDRLGFITFCPSNLGTTLRASVHAKIPMLASLPNFKEICEKHGIQPRGTHGEHTESVGGIYDLSNKRRLGLTELDAVTEMHSGVRALLELEVMLQEYNKGAPEGVMPVEPLTYLAKLLEGASIEKCYTRKYLTPEIIKKYDGRRTTHGATLAHMIRNGAYNHRSICPRTGEAECYSTFIDYLDPLICDYHGVKDPSFKHPAPTFGDLSKLPFGDLDPAGKYIVSTRVRVGRSVEGFLFPTIMSKTDRIKLEQVISGALKGLTGEHAGTYYPLTDMKEEDRKQLVEDHFLFKNDDPVLRDAGGYRDWPVGRGIFHNNSKTFLVWVCEEDHMRIISMQQGGDLAAVYKRLIEGINAIGKSMKFAHSDKYGYITCCPSNLGTSMRASVLLKIPKLSSQPKKLDEICAKYMLQARGLYGEHTESPDGTYDISNKRRLGLTELQAAHEMAEGVAKMIEIEKGL</sequence>
<dbReference type="SUPFAM" id="SSF55931">
    <property type="entry name" value="Glutamine synthetase/guanido kinase"/>
    <property type="match status" value="2"/>
</dbReference>
<dbReference type="GO" id="GO:0005615">
    <property type="term" value="C:extracellular space"/>
    <property type="evidence" value="ECO:0007669"/>
    <property type="project" value="TreeGrafter"/>
</dbReference>
<keyword evidence="10" id="KW-1185">Reference proteome</keyword>
<feature type="binding site" evidence="7">
    <location>
        <begin position="307"/>
        <end position="311"/>
    </location>
    <ligand>
        <name>ATP</name>
        <dbReference type="ChEBI" id="CHEBI:30616"/>
    </ligand>
</feature>
<comment type="similarity">
    <text evidence="1 6 8">Belongs to the ATP:guanido phosphotransferase family.</text>
</comment>
<evidence type="ECO:0000256" key="3">
    <source>
        <dbReference type="ARBA" id="ARBA00022741"/>
    </source>
</evidence>
<dbReference type="Gene3D" id="1.10.135.10">
    <property type="entry name" value="ATP:guanido phosphotransferase, N-terminal domain"/>
    <property type="match status" value="2"/>
</dbReference>
<dbReference type="PROSITE" id="PS51510">
    <property type="entry name" value="PHOSPHAGEN_KINASE_C"/>
    <property type="match status" value="2"/>
</dbReference>
<dbReference type="PANTHER" id="PTHR11547">
    <property type="entry name" value="ARGININE OR CREATINE KINASE"/>
    <property type="match status" value="1"/>
</dbReference>
<feature type="binding site" evidence="7">
    <location>
        <position position="619"/>
    </location>
    <ligand>
        <name>ATP</name>
        <dbReference type="ChEBI" id="CHEBI:30616"/>
    </ligand>
</feature>
<dbReference type="Proteomes" id="UP000277204">
    <property type="component" value="Unassembled WGS sequence"/>
</dbReference>
<evidence type="ECO:0000256" key="6">
    <source>
        <dbReference type="PROSITE-ProRule" id="PRU00842"/>
    </source>
</evidence>
<dbReference type="InterPro" id="IPR014746">
    <property type="entry name" value="Gln_synth/guanido_kin_cat_dom"/>
</dbReference>
<dbReference type="SUPFAM" id="SSF48034">
    <property type="entry name" value="Guanido kinase N-terminal domain"/>
    <property type="match status" value="2"/>
</dbReference>
<dbReference type="GO" id="GO:0005524">
    <property type="term" value="F:ATP binding"/>
    <property type="evidence" value="ECO:0007669"/>
    <property type="project" value="UniProtKB-UniRule"/>
</dbReference>
<reference evidence="9 10" key="1">
    <citation type="submission" date="2018-11" db="EMBL/GenBank/DDBJ databases">
        <authorList>
            <consortium name="Pathogen Informatics"/>
        </authorList>
    </citation>
    <scope>NUCLEOTIDE SEQUENCE [LARGE SCALE GENOMIC DNA]</scope>
    <source>
        <strain evidence="9 10">Zambia</strain>
    </source>
</reference>
<dbReference type="FunFam" id="1.10.135.10:FF:000003">
    <property type="entry name" value="Three-domain arginine kinase"/>
    <property type="match status" value="2"/>
</dbReference>
<dbReference type="Pfam" id="PF00217">
    <property type="entry name" value="ATP-gua_Ptrans"/>
    <property type="match status" value="2"/>
</dbReference>
<evidence type="ECO:0000256" key="7">
    <source>
        <dbReference type="PROSITE-ProRule" id="PRU00843"/>
    </source>
</evidence>
<dbReference type="InterPro" id="IPR036802">
    <property type="entry name" value="ATP-guanido_PTrfase_N_sf"/>
</dbReference>
<dbReference type="AlphaFoldDB" id="A0A183MHL7"/>
<dbReference type="Gene3D" id="3.30.590.10">
    <property type="entry name" value="Glutamine synthetase/guanido kinase, catalytic domain"/>
    <property type="match status" value="2"/>
</dbReference>
<evidence type="ECO:0000313" key="10">
    <source>
        <dbReference type="Proteomes" id="UP000277204"/>
    </source>
</evidence>
<feature type="binding site" evidence="7">
    <location>
        <position position="212"/>
    </location>
    <ligand>
        <name>ATP</name>
        <dbReference type="ChEBI" id="CHEBI:30616"/>
    </ligand>
</feature>
<feature type="binding site" evidence="7">
    <location>
        <begin position="335"/>
        <end position="340"/>
    </location>
    <ligand>
        <name>ATP</name>
        <dbReference type="ChEBI" id="CHEBI:30616"/>
    </ligand>
</feature>